<accession>A0ABN8PYI8</accession>
<dbReference type="EMBL" id="CALNXK010000096">
    <property type="protein sequence ID" value="CAH3153495.1"/>
    <property type="molecule type" value="Genomic_DNA"/>
</dbReference>
<gene>
    <name evidence="1" type="ORF">PLOB_00049626</name>
</gene>
<evidence type="ECO:0000313" key="2">
    <source>
        <dbReference type="Proteomes" id="UP001159405"/>
    </source>
</evidence>
<protein>
    <submittedName>
        <fullName evidence="1">Uncharacterized protein</fullName>
    </submittedName>
</protein>
<organism evidence="1 2">
    <name type="scientific">Porites lobata</name>
    <dbReference type="NCBI Taxonomy" id="104759"/>
    <lineage>
        <taxon>Eukaryota</taxon>
        <taxon>Metazoa</taxon>
        <taxon>Cnidaria</taxon>
        <taxon>Anthozoa</taxon>
        <taxon>Hexacorallia</taxon>
        <taxon>Scleractinia</taxon>
        <taxon>Fungiina</taxon>
        <taxon>Poritidae</taxon>
        <taxon>Porites</taxon>
    </lineage>
</organism>
<reference evidence="1 2" key="1">
    <citation type="submission" date="2022-05" db="EMBL/GenBank/DDBJ databases">
        <authorList>
            <consortium name="Genoscope - CEA"/>
            <person name="William W."/>
        </authorList>
    </citation>
    <scope>NUCLEOTIDE SEQUENCE [LARGE SCALE GENOMIC DNA]</scope>
</reference>
<evidence type="ECO:0000313" key="1">
    <source>
        <dbReference type="EMBL" id="CAH3153495.1"/>
    </source>
</evidence>
<sequence>MKGNCIPEKKTVVVKRFFGEGDSNLKIVAKEAKMLQNLRHPKVAEFVAVCPKTVVFTKDHVKVKRCESCKVEFAREGVVCIPHDIAVLHMERYLYPKKDGNGKLLRMEPTWSKETERFYCANKKCIIKRHPYFWK</sequence>
<name>A0ABN8PYI8_9CNID</name>
<comment type="caution">
    <text evidence="1">The sequence shown here is derived from an EMBL/GenBank/DDBJ whole genome shotgun (WGS) entry which is preliminary data.</text>
</comment>
<dbReference type="Gene3D" id="3.30.200.20">
    <property type="entry name" value="Phosphorylase Kinase, domain 1"/>
    <property type="match status" value="1"/>
</dbReference>
<feature type="non-terminal residue" evidence="1">
    <location>
        <position position="135"/>
    </location>
</feature>
<proteinExistence type="predicted"/>
<dbReference type="Proteomes" id="UP001159405">
    <property type="component" value="Unassembled WGS sequence"/>
</dbReference>
<keyword evidence="2" id="KW-1185">Reference proteome</keyword>